<dbReference type="Gene3D" id="1.20.120.1630">
    <property type="match status" value="1"/>
</dbReference>
<feature type="transmembrane region" description="Helical" evidence="1">
    <location>
        <begin position="150"/>
        <end position="167"/>
    </location>
</feature>
<dbReference type="GO" id="GO:0016020">
    <property type="term" value="C:membrane"/>
    <property type="evidence" value="ECO:0007669"/>
    <property type="project" value="TreeGrafter"/>
</dbReference>
<dbReference type="Proteomes" id="UP001178507">
    <property type="component" value="Unassembled WGS sequence"/>
</dbReference>
<evidence type="ECO:0000313" key="2">
    <source>
        <dbReference type="EMBL" id="CAJ1401079.1"/>
    </source>
</evidence>
<sequence>MSTPLLQEANSKPQPHAIVRFIRNFTDMYMAGAYCGKVTGPFTVRQVINLHKLLVAPVYLAMLWYFAGDLSLKEIWGPAASALLICHGTYGFLWVYKDIYYGDPSWQRPTGFLGAASIFIYPLGLYYSPMLCLITHYCDFARFGQGNEPWVLGIGLWFYIIGMFYHYCSDLQKHVQLSLERPRKLITTTLFAHTRNPNYFGEVMIYVGFAVLSMNWLPLGLFSIAWLNIFVPNMLAKEASMSRHAAWKDWVARSGMFFPYLPTLISEFCCNALSKTAIPPSASPP</sequence>
<comment type="caution">
    <text evidence="2">The sequence shown here is derived from an EMBL/GenBank/DDBJ whole genome shotgun (WGS) entry which is preliminary data.</text>
</comment>
<evidence type="ECO:0008006" key="4">
    <source>
        <dbReference type="Google" id="ProtNLM"/>
    </source>
</evidence>
<feature type="transmembrane region" description="Helical" evidence="1">
    <location>
        <begin position="203"/>
        <end position="231"/>
    </location>
</feature>
<proteinExistence type="predicted"/>
<keyword evidence="1" id="KW-0472">Membrane</keyword>
<accession>A0AA36J9N8</accession>
<feature type="transmembrane region" description="Helical" evidence="1">
    <location>
        <begin position="50"/>
        <end position="68"/>
    </location>
</feature>
<evidence type="ECO:0000313" key="3">
    <source>
        <dbReference type="Proteomes" id="UP001178507"/>
    </source>
</evidence>
<dbReference type="InterPro" id="IPR010721">
    <property type="entry name" value="UstE-like"/>
</dbReference>
<dbReference type="PANTHER" id="PTHR32251:SF33">
    <property type="entry name" value="STEROID 5-ALPHA REDUCTASE C-TERMINAL DOMAIN-CONTAINING PROTEIN"/>
    <property type="match status" value="1"/>
</dbReference>
<name>A0AA36J9N8_9DINO</name>
<gene>
    <name evidence="2" type="ORF">EVOR1521_LOCUS24292</name>
</gene>
<dbReference type="PROSITE" id="PS50244">
    <property type="entry name" value="S5A_REDUCTASE"/>
    <property type="match status" value="1"/>
</dbReference>
<dbReference type="EMBL" id="CAUJNA010003397">
    <property type="protein sequence ID" value="CAJ1401079.1"/>
    <property type="molecule type" value="Genomic_DNA"/>
</dbReference>
<feature type="transmembrane region" description="Helical" evidence="1">
    <location>
        <begin position="116"/>
        <end position="138"/>
    </location>
</feature>
<reference evidence="2" key="1">
    <citation type="submission" date="2023-08" db="EMBL/GenBank/DDBJ databases">
        <authorList>
            <person name="Chen Y."/>
            <person name="Shah S."/>
            <person name="Dougan E. K."/>
            <person name="Thang M."/>
            <person name="Chan C."/>
        </authorList>
    </citation>
    <scope>NUCLEOTIDE SEQUENCE</scope>
</reference>
<dbReference type="PANTHER" id="PTHR32251">
    <property type="entry name" value="3-OXO-5-ALPHA-STEROID 4-DEHYDROGENASE"/>
    <property type="match status" value="1"/>
</dbReference>
<feature type="transmembrane region" description="Helical" evidence="1">
    <location>
        <begin position="75"/>
        <end position="96"/>
    </location>
</feature>
<keyword evidence="3" id="KW-1185">Reference proteome</keyword>
<keyword evidence="1" id="KW-0812">Transmembrane</keyword>
<dbReference type="AlphaFoldDB" id="A0AA36J9N8"/>
<dbReference type="Pfam" id="PF06966">
    <property type="entry name" value="DUF1295"/>
    <property type="match status" value="1"/>
</dbReference>
<organism evidence="2 3">
    <name type="scientific">Effrenium voratum</name>
    <dbReference type="NCBI Taxonomy" id="2562239"/>
    <lineage>
        <taxon>Eukaryota</taxon>
        <taxon>Sar</taxon>
        <taxon>Alveolata</taxon>
        <taxon>Dinophyceae</taxon>
        <taxon>Suessiales</taxon>
        <taxon>Symbiodiniaceae</taxon>
        <taxon>Effrenium</taxon>
    </lineage>
</organism>
<evidence type="ECO:0000256" key="1">
    <source>
        <dbReference type="SAM" id="Phobius"/>
    </source>
</evidence>
<keyword evidence="1" id="KW-1133">Transmembrane helix</keyword>
<protein>
    <recommendedName>
        <fullName evidence="4">Steroid 5-alpha reductase C-terminal domain-containing protein</fullName>
    </recommendedName>
</protein>